<proteinExistence type="predicted"/>
<keyword evidence="1" id="KW-0472">Membrane</keyword>
<keyword evidence="1" id="KW-1133">Transmembrane helix</keyword>
<evidence type="ECO:0000256" key="1">
    <source>
        <dbReference type="SAM" id="Phobius"/>
    </source>
</evidence>
<evidence type="ECO:0000313" key="2">
    <source>
        <dbReference type="EMBL" id="MBP2329177.1"/>
    </source>
</evidence>
<evidence type="ECO:0000313" key="3">
    <source>
        <dbReference type="Proteomes" id="UP001519332"/>
    </source>
</evidence>
<dbReference type="Proteomes" id="UP001519332">
    <property type="component" value="Unassembled WGS sequence"/>
</dbReference>
<accession>A0ABS4TXP7</accession>
<dbReference type="EMBL" id="JAGINW010000001">
    <property type="protein sequence ID" value="MBP2329177.1"/>
    <property type="molecule type" value="Genomic_DNA"/>
</dbReference>
<sequence>MTDSLLVTAREAFTSGLHRCGIGATIVVVFAMIGMIALRKTRQPVASESTSVPENC</sequence>
<organism evidence="2 3">
    <name type="scientific">Kibdelosporangium banguiense</name>
    <dbReference type="NCBI Taxonomy" id="1365924"/>
    <lineage>
        <taxon>Bacteria</taxon>
        <taxon>Bacillati</taxon>
        <taxon>Actinomycetota</taxon>
        <taxon>Actinomycetes</taxon>
        <taxon>Pseudonocardiales</taxon>
        <taxon>Pseudonocardiaceae</taxon>
        <taxon>Kibdelosporangium</taxon>
    </lineage>
</organism>
<feature type="transmembrane region" description="Helical" evidence="1">
    <location>
        <begin position="16"/>
        <end position="38"/>
    </location>
</feature>
<comment type="caution">
    <text evidence="2">The sequence shown here is derived from an EMBL/GenBank/DDBJ whole genome shotgun (WGS) entry which is preliminary data.</text>
</comment>
<reference evidence="2 3" key="1">
    <citation type="submission" date="2021-03" db="EMBL/GenBank/DDBJ databases">
        <title>Sequencing the genomes of 1000 actinobacteria strains.</title>
        <authorList>
            <person name="Klenk H.-P."/>
        </authorList>
    </citation>
    <scope>NUCLEOTIDE SEQUENCE [LARGE SCALE GENOMIC DNA]</scope>
    <source>
        <strain evidence="2 3">DSM 46670</strain>
    </source>
</reference>
<keyword evidence="3" id="KW-1185">Reference proteome</keyword>
<name>A0ABS4TXP7_9PSEU</name>
<protein>
    <submittedName>
        <fullName evidence="2">Uncharacterized protein</fullName>
    </submittedName>
</protein>
<keyword evidence="1" id="KW-0812">Transmembrane</keyword>
<gene>
    <name evidence="2" type="ORF">JOF56_009562</name>
</gene>
<dbReference type="RefSeq" id="WP_209646021.1">
    <property type="nucleotide sequence ID" value="NZ_JAGINW010000001.1"/>
</dbReference>